<accession>A0A6A0AHF4</accession>
<organism evidence="3 4">
    <name type="scientific">Haematococcus lacustris</name>
    <name type="common">Green alga</name>
    <name type="synonym">Haematococcus pluvialis</name>
    <dbReference type="NCBI Taxonomy" id="44745"/>
    <lineage>
        <taxon>Eukaryota</taxon>
        <taxon>Viridiplantae</taxon>
        <taxon>Chlorophyta</taxon>
        <taxon>core chlorophytes</taxon>
        <taxon>Chlorophyceae</taxon>
        <taxon>CS clade</taxon>
        <taxon>Chlamydomonadales</taxon>
        <taxon>Haematococcaceae</taxon>
        <taxon>Haematococcus</taxon>
    </lineage>
</organism>
<dbReference type="AlphaFoldDB" id="A0A6A0AHF4"/>
<feature type="compositionally biased region" description="Low complexity" evidence="2">
    <location>
        <begin position="37"/>
        <end position="55"/>
    </location>
</feature>
<proteinExistence type="inferred from homology"/>
<protein>
    <submittedName>
        <fullName evidence="3">Uncharacterized protein</fullName>
    </submittedName>
</protein>
<evidence type="ECO:0000313" key="3">
    <source>
        <dbReference type="EMBL" id="GFH31277.1"/>
    </source>
</evidence>
<comment type="similarity">
    <text evidence="1">Belongs to the PspA/Vipp/IM30 family.</text>
</comment>
<keyword evidence="4" id="KW-1185">Reference proteome</keyword>
<name>A0A6A0AHF4_HAELA</name>
<dbReference type="InterPro" id="IPR007157">
    <property type="entry name" value="PspA_VIPP1"/>
</dbReference>
<sequence length="76" mass="8636">MFNWTEAYINQSVGSFEDPEKLLDRLVEEMTQDSMRMRQASAQATASQRQMAARTANAQAAADQWLRRAELARLTA</sequence>
<comment type="caution">
    <text evidence="3">The sequence shown here is derived from an EMBL/GenBank/DDBJ whole genome shotgun (WGS) entry which is preliminary data.</text>
</comment>
<evidence type="ECO:0000256" key="1">
    <source>
        <dbReference type="ARBA" id="ARBA00043985"/>
    </source>
</evidence>
<reference evidence="3 4" key="1">
    <citation type="submission" date="2020-02" db="EMBL/GenBank/DDBJ databases">
        <title>Draft genome sequence of Haematococcus lacustris strain NIES-144.</title>
        <authorList>
            <person name="Morimoto D."/>
            <person name="Nakagawa S."/>
            <person name="Yoshida T."/>
            <person name="Sawayama S."/>
        </authorList>
    </citation>
    <scope>NUCLEOTIDE SEQUENCE [LARGE SCALE GENOMIC DNA]</scope>
    <source>
        <strain evidence="3 4">NIES-144</strain>
    </source>
</reference>
<gene>
    <name evidence="3" type="ORF">HaLaN_30285</name>
</gene>
<dbReference type="Pfam" id="PF04012">
    <property type="entry name" value="PspA_IM30"/>
    <property type="match status" value="1"/>
</dbReference>
<evidence type="ECO:0000313" key="4">
    <source>
        <dbReference type="Proteomes" id="UP000485058"/>
    </source>
</evidence>
<feature type="region of interest" description="Disordered" evidence="2">
    <location>
        <begin position="34"/>
        <end position="55"/>
    </location>
</feature>
<dbReference type="PANTHER" id="PTHR31088">
    <property type="entry name" value="MEMBRANE-ASSOCIATED PROTEIN VIPP1, CHLOROPLASTIC"/>
    <property type="match status" value="1"/>
</dbReference>
<dbReference type="EMBL" id="BLLF01005500">
    <property type="protein sequence ID" value="GFH31277.1"/>
    <property type="molecule type" value="Genomic_DNA"/>
</dbReference>
<dbReference type="PANTHER" id="PTHR31088:SF6">
    <property type="entry name" value="PHAGE SHOCK PROTEIN A"/>
    <property type="match status" value="1"/>
</dbReference>
<dbReference type="Proteomes" id="UP000485058">
    <property type="component" value="Unassembled WGS sequence"/>
</dbReference>
<evidence type="ECO:0000256" key="2">
    <source>
        <dbReference type="SAM" id="MobiDB-lite"/>
    </source>
</evidence>